<protein>
    <recommendedName>
        <fullName evidence="5">Release factor glutamine methyltransferase</fullName>
        <shortName evidence="5">RF MTase</shortName>
        <ecNumber evidence="5">2.1.1.297</ecNumber>
    </recommendedName>
    <alternativeName>
        <fullName evidence="5">N5-glutamine methyltransferase PrmC</fullName>
    </alternativeName>
    <alternativeName>
        <fullName evidence="5">Protein-(glutamine-N5) MTase PrmC</fullName>
    </alternativeName>
    <alternativeName>
        <fullName evidence="5">Protein-glutamine N-methyltransferase PrmC</fullName>
    </alternativeName>
</protein>
<evidence type="ECO:0000256" key="4">
    <source>
        <dbReference type="ARBA" id="ARBA00048391"/>
    </source>
</evidence>
<evidence type="ECO:0000259" key="6">
    <source>
        <dbReference type="Pfam" id="PF05175"/>
    </source>
</evidence>
<dbReference type="EMBL" id="JBHRTF010000004">
    <property type="protein sequence ID" value="MFC3116022.1"/>
    <property type="molecule type" value="Genomic_DNA"/>
</dbReference>
<dbReference type="InterPro" id="IPR004556">
    <property type="entry name" value="HemK-like"/>
</dbReference>
<name>A0ABV7FER3_9GAMM</name>
<evidence type="ECO:0000313" key="8">
    <source>
        <dbReference type="EMBL" id="MFC3116022.1"/>
    </source>
</evidence>
<dbReference type="Proteomes" id="UP001595555">
    <property type="component" value="Unassembled WGS sequence"/>
</dbReference>
<feature type="binding site" evidence="5">
    <location>
        <begin position="124"/>
        <end position="128"/>
    </location>
    <ligand>
        <name>S-adenosyl-L-methionine</name>
        <dbReference type="ChEBI" id="CHEBI:59789"/>
    </ligand>
</feature>
<dbReference type="HAMAP" id="MF_02126">
    <property type="entry name" value="RF_methyltr_PrmC"/>
    <property type="match status" value="1"/>
</dbReference>
<comment type="function">
    <text evidence="5">Methylates the class 1 translation termination release factors RF1/PrfA and RF2/PrfB on the glutamine residue of the universally conserved GGQ motif.</text>
</comment>
<dbReference type="GO" id="GO:0102559">
    <property type="term" value="F:peptide chain release factor N(5)-glutamine methyltransferase activity"/>
    <property type="evidence" value="ECO:0007669"/>
    <property type="project" value="UniProtKB-EC"/>
</dbReference>
<keyword evidence="1 5" id="KW-0489">Methyltransferase</keyword>
<evidence type="ECO:0000313" key="9">
    <source>
        <dbReference type="Proteomes" id="UP001595555"/>
    </source>
</evidence>
<dbReference type="InterPro" id="IPR002052">
    <property type="entry name" value="DNA_methylase_N6_adenine_CS"/>
</dbReference>
<dbReference type="PANTHER" id="PTHR18895">
    <property type="entry name" value="HEMK METHYLTRANSFERASE"/>
    <property type="match status" value="1"/>
</dbReference>
<feature type="domain" description="Methyltransferase small" evidence="6">
    <location>
        <begin position="99"/>
        <end position="198"/>
    </location>
</feature>
<evidence type="ECO:0000259" key="7">
    <source>
        <dbReference type="Pfam" id="PF17827"/>
    </source>
</evidence>
<dbReference type="Pfam" id="PF17827">
    <property type="entry name" value="PrmC_N"/>
    <property type="match status" value="1"/>
</dbReference>
<accession>A0ABV7FER3</accession>
<dbReference type="Gene3D" id="3.40.50.150">
    <property type="entry name" value="Vaccinia Virus protein VP39"/>
    <property type="match status" value="1"/>
</dbReference>
<keyword evidence="9" id="KW-1185">Reference proteome</keyword>
<gene>
    <name evidence="5 8" type="primary">prmC</name>
    <name evidence="8" type="ORF">ACFODX_10675</name>
</gene>
<evidence type="ECO:0000256" key="1">
    <source>
        <dbReference type="ARBA" id="ARBA00022603"/>
    </source>
</evidence>
<feature type="binding site" evidence="5">
    <location>
        <position position="147"/>
    </location>
    <ligand>
        <name>S-adenosyl-L-methionine</name>
        <dbReference type="ChEBI" id="CHEBI:59789"/>
    </ligand>
</feature>
<dbReference type="InterPro" id="IPR050320">
    <property type="entry name" value="N5-glutamine_MTase"/>
</dbReference>
<dbReference type="InterPro" id="IPR019874">
    <property type="entry name" value="RF_methyltr_PrmC"/>
</dbReference>
<dbReference type="InterPro" id="IPR007848">
    <property type="entry name" value="Small_mtfrase_dom"/>
</dbReference>
<dbReference type="InterPro" id="IPR040758">
    <property type="entry name" value="PrmC_N"/>
</dbReference>
<feature type="binding site" evidence="5">
    <location>
        <position position="175"/>
    </location>
    <ligand>
        <name>S-adenosyl-L-methionine</name>
        <dbReference type="ChEBI" id="CHEBI:59789"/>
    </ligand>
</feature>
<proteinExistence type="inferred from homology"/>
<sequence>MRDISVAQCLQLAGELESISDSARLDIELILCHLLQKNRTYLFTWPDKQLSAEQTEIFLQLFNRRKSGEPIAHIIGQREFWSLPLAVNNSTLIPRPDTELLVETLLELFAQDSPQQLRQCLDLGTGTGAIVLAIASEKPHWNLLGVDFSADAVALAQHNCEQLGFKHVTIAQSNWFAQIPQQKFDVIVSNPPYIDPQDPHLEQGDVRFEPRSALVAENSGLADIELILQQSWGYLHERAWLLLEHGFDQAQAVRNLFFKRGFVQVETRLDLGGNERITLGRKGQE</sequence>
<evidence type="ECO:0000256" key="3">
    <source>
        <dbReference type="ARBA" id="ARBA00022691"/>
    </source>
</evidence>
<keyword evidence="3 5" id="KW-0949">S-adenosyl-L-methionine</keyword>
<dbReference type="PANTHER" id="PTHR18895:SF74">
    <property type="entry name" value="MTRF1L RELEASE FACTOR GLUTAMINE METHYLTRANSFERASE"/>
    <property type="match status" value="1"/>
</dbReference>
<dbReference type="NCBIfam" id="TIGR03534">
    <property type="entry name" value="RF_mod_PrmC"/>
    <property type="match status" value="1"/>
</dbReference>
<comment type="caution">
    <text evidence="8">The sequence shown here is derived from an EMBL/GenBank/DDBJ whole genome shotgun (WGS) entry which is preliminary data.</text>
</comment>
<dbReference type="PROSITE" id="PS00092">
    <property type="entry name" value="N6_MTASE"/>
    <property type="match status" value="1"/>
</dbReference>
<feature type="binding site" evidence="5">
    <location>
        <begin position="190"/>
        <end position="193"/>
    </location>
    <ligand>
        <name>substrate</name>
    </ligand>
</feature>
<dbReference type="Pfam" id="PF05175">
    <property type="entry name" value="MTS"/>
    <property type="match status" value="1"/>
</dbReference>
<reference evidence="9" key="1">
    <citation type="journal article" date="2019" name="Int. J. Syst. Evol. Microbiol.">
        <title>The Global Catalogue of Microorganisms (GCM) 10K type strain sequencing project: providing services to taxonomists for standard genome sequencing and annotation.</title>
        <authorList>
            <consortium name="The Broad Institute Genomics Platform"/>
            <consortium name="The Broad Institute Genome Sequencing Center for Infectious Disease"/>
            <person name="Wu L."/>
            <person name="Ma J."/>
        </authorList>
    </citation>
    <scope>NUCLEOTIDE SEQUENCE [LARGE SCALE GENOMIC DNA]</scope>
    <source>
        <strain evidence="9">KCTC 52237</strain>
    </source>
</reference>
<dbReference type="CDD" id="cd02440">
    <property type="entry name" value="AdoMet_MTases"/>
    <property type="match status" value="1"/>
</dbReference>
<dbReference type="Gene3D" id="1.10.8.10">
    <property type="entry name" value="DNA helicase RuvA subunit, C-terminal domain"/>
    <property type="match status" value="1"/>
</dbReference>
<dbReference type="RefSeq" id="WP_378118895.1">
    <property type="nucleotide sequence ID" value="NZ_JBHRTF010000004.1"/>
</dbReference>
<keyword evidence="2 5" id="KW-0808">Transferase</keyword>
<feature type="domain" description="Release factor glutamine methyltransferase N-terminal" evidence="7">
    <location>
        <begin position="15"/>
        <end position="76"/>
    </location>
</feature>
<dbReference type="GO" id="GO:0032259">
    <property type="term" value="P:methylation"/>
    <property type="evidence" value="ECO:0007669"/>
    <property type="project" value="UniProtKB-KW"/>
</dbReference>
<dbReference type="InterPro" id="IPR029063">
    <property type="entry name" value="SAM-dependent_MTases_sf"/>
</dbReference>
<comment type="similarity">
    <text evidence="5">Belongs to the protein N5-glutamine methyltransferase family. PrmC subfamily.</text>
</comment>
<organism evidence="8 9">
    <name type="scientific">Cellvibrio fontiphilus</name>
    <dbReference type="NCBI Taxonomy" id="1815559"/>
    <lineage>
        <taxon>Bacteria</taxon>
        <taxon>Pseudomonadati</taxon>
        <taxon>Pseudomonadota</taxon>
        <taxon>Gammaproteobacteria</taxon>
        <taxon>Cellvibrionales</taxon>
        <taxon>Cellvibrionaceae</taxon>
        <taxon>Cellvibrio</taxon>
    </lineage>
</organism>
<dbReference type="NCBIfam" id="TIGR00536">
    <property type="entry name" value="hemK_fam"/>
    <property type="match status" value="1"/>
</dbReference>
<feature type="binding site" evidence="5">
    <location>
        <position position="190"/>
    </location>
    <ligand>
        <name>S-adenosyl-L-methionine</name>
        <dbReference type="ChEBI" id="CHEBI:59789"/>
    </ligand>
</feature>
<evidence type="ECO:0000256" key="2">
    <source>
        <dbReference type="ARBA" id="ARBA00022679"/>
    </source>
</evidence>
<comment type="catalytic activity">
    <reaction evidence="4 5">
        <text>L-glutaminyl-[peptide chain release factor] + S-adenosyl-L-methionine = N(5)-methyl-L-glutaminyl-[peptide chain release factor] + S-adenosyl-L-homocysteine + H(+)</text>
        <dbReference type="Rhea" id="RHEA:42896"/>
        <dbReference type="Rhea" id="RHEA-COMP:10271"/>
        <dbReference type="Rhea" id="RHEA-COMP:10272"/>
        <dbReference type="ChEBI" id="CHEBI:15378"/>
        <dbReference type="ChEBI" id="CHEBI:30011"/>
        <dbReference type="ChEBI" id="CHEBI:57856"/>
        <dbReference type="ChEBI" id="CHEBI:59789"/>
        <dbReference type="ChEBI" id="CHEBI:61891"/>
        <dbReference type="EC" id="2.1.1.297"/>
    </reaction>
</comment>
<dbReference type="SUPFAM" id="SSF53335">
    <property type="entry name" value="S-adenosyl-L-methionine-dependent methyltransferases"/>
    <property type="match status" value="1"/>
</dbReference>
<evidence type="ECO:0000256" key="5">
    <source>
        <dbReference type="HAMAP-Rule" id="MF_02126"/>
    </source>
</evidence>
<dbReference type="EC" id="2.1.1.297" evidence="5"/>